<dbReference type="GeneID" id="6750020"/>
<feature type="region of interest" description="Disordered" evidence="3">
    <location>
        <begin position="125"/>
        <end position="172"/>
    </location>
</feature>
<feature type="compositionally biased region" description="Basic residues" evidence="3">
    <location>
        <begin position="147"/>
        <end position="160"/>
    </location>
</feature>
<dbReference type="PANTHER" id="PTHR18849">
    <property type="entry name" value="LEUCINE RICH REPEAT PROTEIN"/>
    <property type="match status" value="1"/>
</dbReference>
<accession>B3RLY1</accession>
<dbReference type="FunCoup" id="B3RLY1">
    <property type="interactions" value="411"/>
</dbReference>
<evidence type="ECO:0000256" key="1">
    <source>
        <dbReference type="ARBA" id="ARBA00022614"/>
    </source>
</evidence>
<keyword evidence="2" id="KW-0677">Repeat</keyword>
<dbReference type="GO" id="GO:0036064">
    <property type="term" value="C:ciliary basal body"/>
    <property type="evidence" value="ECO:0007669"/>
    <property type="project" value="UniProtKB-ARBA"/>
</dbReference>
<dbReference type="FunFam" id="3.80.10.10:FF:000094">
    <property type="entry name" value="protein C21orf2 isoform X1"/>
    <property type="match status" value="1"/>
</dbReference>
<dbReference type="InParanoid" id="B3RLY1"/>
<dbReference type="GO" id="GO:0097733">
    <property type="term" value="C:photoreceptor cell cilium"/>
    <property type="evidence" value="ECO:0007669"/>
    <property type="project" value="UniProtKB-ARBA"/>
</dbReference>
<evidence type="ECO:0000313" key="4">
    <source>
        <dbReference type="EMBL" id="EDV28865.1"/>
    </source>
</evidence>
<evidence type="ECO:0000256" key="3">
    <source>
        <dbReference type="SAM" id="MobiDB-lite"/>
    </source>
</evidence>
<sequence length="211" mass="24625">MSDRMEEKILNRTKAPSLNHVKNLNCWGWKINDLSIMRRMPSLRVLNLSVNDITSLQHLQDCHQLVELYLRRNKIQDLDELQYLKNLKYLRVIWLSNNPCVNIDNYRQKVSLILPQLEKLDNQKIPKRDDWEDSDHESEETNNKTTSKGKHASGNHKSRSNPKTAKPSHFTSKLNSEDLEMVILKAQEQVDKQDSIETHGSDNLDTIAEIE</sequence>
<organism evidence="4 5">
    <name type="scientific">Trichoplax adhaerens</name>
    <name type="common">Trichoplax reptans</name>
    <dbReference type="NCBI Taxonomy" id="10228"/>
    <lineage>
        <taxon>Eukaryota</taxon>
        <taxon>Metazoa</taxon>
        <taxon>Placozoa</taxon>
        <taxon>Uniplacotomia</taxon>
        <taxon>Trichoplacea</taxon>
        <taxon>Trichoplacidae</taxon>
        <taxon>Trichoplax</taxon>
    </lineage>
</organism>
<dbReference type="AlphaFoldDB" id="B3RLY1"/>
<name>B3RLY1_TRIAD</name>
<dbReference type="PhylomeDB" id="B3RLY1"/>
<dbReference type="PANTHER" id="PTHR18849:SF0">
    <property type="entry name" value="CILIA- AND FLAGELLA-ASSOCIATED PROTEIN 410-RELATED"/>
    <property type="match status" value="1"/>
</dbReference>
<dbReference type="InterPro" id="IPR001611">
    <property type="entry name" value="Leu-rich_rpt"/>
</dbReference>
<protein>
    <recommendedName>
        <fullName evidence="6">U2A'/phosphoprotein 32 family A C-terminal domain-containing protein</fullName>
    </recommendedName>
</protein>
<dbReference type="EMBL" id="DS985241">
    <property type="protein sequence ID" value="EDV28865.1"/>
    <property type="molecule type" value="Genomic_DNA"/>
</dbReference>
<feature type="compositionally biased region" description="Basic and acidic residues" evidence="3">
    <location>
        <begin position="188"/>
        <end position="202"/>
    </location>
</feature>
<feature type="compositionally biased region" description="Acidic residues" evidence="3">
    <location>
        <begin position="131"/>
        <end position="140"/>
    </location>
</feature>
<gene>
    <name evidence="4" type="ORF">TRIADDRAFT_52163</name>
</gene>
<evidence type="ECO:0008006" key="6">
    <source>
        <dbReference type="Google" id="ProtNLM"/>
    </source>
</evidence>
<keyword evidence="1" id="KW-0433">Leucine-rich repeat</keyword>
<evidence type="ECO:0000256" key="2">
    <source>
        <dbReference type="ARBA" id="ARBA00022737"/>
    </source>
</evidence>
<dbReference type="SUPFAM" id="SSF52058">
    <property type="entry name" value="L domain-like"/>
    <property type="match status" value="1"/>
</dbReference>
<dbReference type="eggNOG" id="KOG2123">
    <property type="taxonomic scope" value="Eukaryota"/>
</dbReference>
<proteinExistence type="predicted"/>
<reference evidence="4 5" key="1">
    <citation type="journal article" date="2008" name="Nature">
        <title>The Trichoplax genome and the nature of placozoans.</title>
        <authorList>
            <person name="Srivastava M."/>
            <person name="Begovic E."/>
            <person name="Chapman J."/>
            <person name="Putnam N.H."/>
            <person name="Hellsten U."/>
            <person name="Kawashima T."/>
            <person name="Kuo A."/>
            <person name="Mitros T."/>
            <person name="Salamov A."/>
            <person name="Carpenter M.L."/>
            <person name="Signorovitch A.Y."/>
            <person name="Moreno M.A."/>
            <person name="Kamm K."/>
            <person name="Grimwood J."/>
            <person name="Schmutz J."/>
            <person name="Shapiro H."/>
            <person name="Grigoriev I.V."/>
            <person name="Buss L.W."/>
            <person name="Schierwater B."/>
            <person name="Dellaporta S.L."/>
            <person name="Rokhsar D.S."/>
        </authorList>
    </citation>
    <scope>NUCLEOTIDE SEQUENCE [LARGE SCALE GENOMIC DNA]</scope>
    <source>
        <strain evidence="4 5">Grell-BS-1999</strain>
    </source>
</reference>
<dbReference type="CTD" id="6750020"/>
<dbReference type="RefSeq" id="XP_002108067.1">
    <property type="nucleotide sequence ID" value="XM_002108031.1"/>
</dbReference>
<dbReference type="PROSITE" id="PS51450">
    <property type="entry name" value="LRR"/>
    <property type="match status" value="2"/>
</dbReference>
<dbReference type="HOGENOM" id="CLU_1306299_0_0_1"/>
<keyword evidence="5" id="KW-1185">Reference proteome</keyword>
<dbReference type="Proteomes" id="UP000009022">
    <property type="component" value="Unassembled WGS sequence"/>
</dbReference>
<dbReference type="KEGG" id="tad:TRIADDRAFT_52163"/>
<dbReference type="InterPro" id="IPR032675">
    <property type="entry name" value="LRR_dom_sf"/>
</dbReference>
<dbReference type="Pfam" id="PF14580">
    <property type="entry name" value="LRR_9"/>
    <property type="match status" value="1"/>
</dbReference>
<evidence type="ECO:0000313" key="5">
    <source>
        <dbReference type="Proteomes" id="UP000009022"/>
    </source>
</evidence>
<dbReference type="Gene3D" id="3.80.10.10">
    <property type="entry name" value="Ribonuclease Inhibitor"/>
    <property type="match status" value="1"/>
</dbReference>
<dbReference type="OrthoDB" id="1517790at2759"/>
<feature type="region of interest" description="Disordered" evidence="3">
    <location>
        <begin position="185"/>
        <end position="211"/>
    </location>
</feature>